<dbReference type="Pfam" id="PF01418">
    <property type="entry name" value="HTH_6"/>
    <property type="match status" value="1"/>
</dbReference>
<evidence type="ECO:0000256" key="3">
    <source>
        <dbReference type="ARBA" id="ARBA00023163"/>
    </source>
</evidence>
<keyword evidence="2" id="KW-0238">DNA-binding</keyword>
<keyword evidence="1" id="KW-0805">Transcription regulation</keyword>
<dbReference type="PANTHER" id="PTHR30514">
    <property type="entry name" value="GLUCOKINASE"/>
    <property type="match status" value="1"/>
</dbReference>
<evidence type="ECO:0000313" key="7">
    <source>
        <dbReference type="EMBL" id="AMO69169.1"/>
    </source>
</evidence>
<dbReference type="EMBL" id="CP014544">
    <property type="protein sequence ID" value="AMO69169.1"/>
    <property type="molecule type" value="Genomic_DNA"/>
</dbReference>
<dbReference type="InterPro" id="IPR047640">
    <property type="entry name" value="RpiR-like"/>
</dbReference>
<evidence type="ECO:0000256" key="4">
    <source>
        <dbReference type="SAM" id="MobiDB-lite"/>
    </source>
</evidence>
<proteinExistence type="predicted"/>
<dbReference type="SUPFAM" id="SSF46689">
    <property type="entry name" value="Homeodomain-like"/>
    <property type="match status" value="1"/>
</dbReference>
<sequence>MNILHLIKVQRDQLSKAEAKVADEILAAPEEAMNMATAELASRAGVSDPMVSRFCRSVSCNSFPELKVQLAKALAHRASFISEAVSKGDTAHTIIEKRINANQAALEYLRSHLDTQSIDAAVKAMSGARQIIIAGMGGAAAIAKDAQHKLFRLGIPTVAYDDHLMMRMAAAGASSKDCFLIFSVTGRTNAMIEIAELAKQSQVTLITITNPDSPLAKLADITITSGDELEDTTIYVPMTTRIIILTIIDIIATALALAQGPAAEAQLTKVKHSLDTTKRKASAERKTSKNSKP</sequence>
<evidence type="ECO:0000313" key="8">
    <source>
        <dbReference type="Proteomes" id="UP000074119"/>
    </source>
</evidence>
<dbReference type="Gene3D" id="1.10.10.10">
    <property type="entry name" value="Winged helix-like DNA-binding domain superfamily/Winged helix DNA-binding domain"/>
    <property type="match status" value="1"/>
</dbReference>
<dbReference type="PROSITE" id="PS51071">
    <property type="entry name" value="HTH_RPIR"/>
    <property type="match status" value="1"/>
</dbReference>
<organism evidence="7 8">
    <name type="scientific">Zhongshania aliphaticivorans</name>
    <dbReference type="NCBI Taxonomy" id="1470434"/>
    <lineage>
        <taxon>Bacteria</taxon>
        <taxon>Pseudomonadati</taxon>
        <taxon>Pseudomonadota</taxon>
        <taxon>Gammaproteobacteria</taxon>
        <taxon>Cellvibrionales</taxon>
        <taxon>Spongiibacteraceae</taxon>
        <taxon>Zhongshania</taxon>
    </lineage>
</organism>
<dbReference type="InterPro" id="IPR001347">
    <property type="entry name" value="SIS_dom"/>
</dbReference>
<dbReference type="InterPro" id="IPR035472">
    <property type="entry name" value="RpiR-like_SIS"/>
</dbReference>
<dbReference type="RefSeq" id="WP_008248666.1">
    <property type="nucleotide sequence ID" value="NZ_CP014544.1"/>
</dbReference>
<dbReference type="AlphaFoldDB" id="A0A127M7F7"/>
<dbReference type="InterPro" id="IPR046348">
    <property type="entry name" value="SIS_dom_sf"/>
</dbReference>
<reference evidence="7 8" key="1">
    <citation type="submission" date="2015-12" db="EMBL/GenBank/DDBJ databases">
        <authorList>
            <person name="Shamseldin A."/>
            <person name="Moawad H."/>
            <person name="Abd El-Rahim W.M."/>
            <person name="Sadowsky M.J."/>
        </authorList>
    </citation>
    <scope>NUCLEOTIDE SEQUENCE [LARGE SCALE GENOMIC DNA]</scope>
    <source>
        <strain evidence="7 8">SM2</strain>
    </source>
</reference>
<dbReference type="PROSITE" id="PS51464">
    <property type="entry name" value="SIS"/>
    <property type="match status" value="1"/>
</dbReference>
<dbReference type="STRING" id="1470434.AZF00_13030"/>
<dbReference type="CDD" id="cd05013">
    <property type="entry name" value="SIS_RpiR"/>
    <property type="match status" value="1"/>
</dbReference>
<name>A0A127M7F7_9GAMM</name>
<dbReference type="PANTHER" id="PTHR30514:SF1">
    <property type="entry name" value="HTH-TYPE TRANSCRIPTIONAL REGULATOR HEXR-RELATED"/>
    <property type="match status" value="1"/>
</dbReference>
<feature type="domain" description="HTH rpiR-type" evidence="5">
    <location>
        <begin position="1"/>
        <end position="77"/>
    </location>
</feature>
<dbReference type="GO" id="GO:0003677">
    <property type="term" value="F:DNA binding"/>
    <property type="evidence" value="ECO:0007669"/>
    <property type="project" value="UniProtKB-KW"/>
</dbReference>
<feature type="compositionally biased region" description="Basic and acidic residues" evidence="4">
    <location>
        <begin position="272"/>
        <end position="287"/>
    </location>
</feature>
<protein>
    <submittedName>
        <fullName evidence="7">Transcriptional regulator</fullName>
    </submittedName>
</protein>
<dbReference type="InterPro" id="IPR009057">
    <property type="entry name" value="Homeodomain-like_sf"/>
</dbReference>
<evidence type="ECO:0000256" key="2">
    <source>
        <dbReference type="ARBA" id="ARBA00023125"/>
    </source>
</evidence>
<dbReference type="GO" id="GO:1901135">
    <property type="term" value="P:carbohydrate derivative metabolic process"/>
    <property type="evidence" value="ECO:0007669"/>
    <property type="project" value="InterPro"/>
</dbReference>
<dbReference type="Proteomes" id="UP000074119">
    <property type="component" value="Chromosome"/>
</dbReference>
<dbReference type="InterPro" id="IPR000281">
    <property type="entry name" value="HTH_RpiR"/>
</dbReference>
<dbReference type="KEGG" id="zal:AZF00_13030"/>
<dbReference type="SUPFAM" id="SSF53697">
    <property type="entry name" value="SIS domain"/>
    <property type="match status" value="1"/>
</dbReference>
<evidence type="ECO:0000256" key="1">
    <source>
        <dbReference type="ARBA" id="ARBA00023015"/>
    </source>
</evidence>
<evidence type="ECO:0000259" key="6">
    <source>
        <dbReference type="PROSITE" id="PS51464"/>
    </source>
</evidence>
<feature type="region of interest" description="Disordered" evidence="4">
    <location>
        <begin position="272"/>
        <end position="293"/>
    </location>
</feature>
<feature type="domain" description="SIS" evidence="6">
    <location>
        <begin position="121"/>
        <end position="261"/>
    </location>
</feature>
<dbReference type="GO" id="GO:0003700">
    <property type="term" value="F:DNA-binding transcription factor activity"/>
    <property type="evidence" value="ECO:0007669"/>
    <property type="project" value="InterPro"/>
</dbReference>
<dbReference type="Gene3D" id="3.40.50.10490">
    <property type="entry name" value="Glucose-6-phosphate isomerase like protein, domain 1"/>
    <property type="match status" value="1"/>
</dbReference>
<evidence type="ECO:0000259" key="5">
    <source>
        <dbReference type="PROSITE" id="PS51071"/>
    </source>
</evidence>
<dbReference type="GO" id="GO:0097367">
    <property type="term" value="F:carbohydrate derivative binding"/>
    <property type="evidence" value="ECO:0007669"/>
    <property type="project" value="InterPro"/>
</dbReference>
<gene>
    <name evidence="7" type="ORF">AZF00_13030</name>
</gene>
<dbReference type="Pfam" id="PF01380">
    <property type="entry name" value="SIS"/>
    <property type="match status" value="1"/>
</dbReference>
<keyword evidence="3" id="KW-0804">Transcription</keyword>
<dbReference type="InterPro" id="IPR036388">
    <property type="entry name" value="WH-like_DNA-bd_sf"/>
</dbReference>
<accession>A0A127M7F7</accession>